<dbReference type="EMBL" id="PNJD01000386">
    <property type="protein sequence ID" value="PMP94651.1"/>
    <property type="molecule type" value="Genomic_DNA"/>
</dbReference>
<evidence type="ECO:0000259" key="1">
    <source>
        <dbReference type="SMART" id="SM00471"/>
    </source>
</evidence>
<protein>
    <recommendedName>
        <fullName evidence="1">HD/PDEase domain-containing protein</fullName>
    </recommendedName>
</protein>
<dbReference type="Gene3D" id="1.10.3210.10">
    <property type="entry name" value="Hypothetical protein af1432"/>
    <property type="match status" value="1"/>
</dbReference>
<dbReference type="AlphaFoldDB" id="A0A2N7Q8U0"/>
<evidence type="ECO:0000313" key="3">
    <source>
        <dbReference type="Proteomes" id="UP000235619"/>
    </source>
</evidence>
<comment type="caution">
    <text evidence="2">The sequence shown here is derived from an EMBL/GenBank/DDBJ whole genome shotgun (WGS) entry which is preliminary data.</text>
</comment>
<dbReference type="Proteomes" id="UP000235619">
    <property type="component" value="Unassembled WGS sequence"/>
</dbReference>
<feature type="non-terminal residue" evidence="2">
    <location>
        <position position="1"/>
    </location>
</feature>
<evidence type="ECO:0000313" key="2">
    <source>
        <dbReference type="EMBL" id="PMP94651.1"/>
    </source>
</evidence>
<organism evidence="2 3">
    <name type="scientific">Thermodesulfobacterium geofontis</name>
    <dbReference type="NCBI Taxonomy" id="1295609"/>
    <lineage>
        <taxon>Bacteria</taxon>
        <taxon>Pseudomonadati</taxon>
        <taxon>Thermodesulfobacteriota</taxon>
        <taxon>Thermodesulfobacteria</taxon>
        <taxon>Thermodesulfobacteriales</taxon>
        <taxon>Thermodesulfobacteriaceae</taxon>
        <taxon>Thermodesulfobacterium</taxon>
    </lineage>
</organism>
<name>A0A2N7Q8U0_9BACT</name>
<dbReference type="SUPFAM" id="SSF109604">
    <property type="entry name" value="HD-domain/PDEase-like"/>
    <property type="match status" value="1"/>
</dbReference>
<reference evidence="2 3" key="1">
    <citation type="submission" date="2018-01" db="EMBL/GenBank/DDBJ databases">
        <title>Metagenomic assembled genomes from two thermal pools in the Uzon Caldera, Kamchatka, Russia.</title>
        <authorList>
            <person name="Wilkins L."/>
            <person name="Ettinger C."/>
        </authorList>
    </citation>
    <scope>NUCLEOTIDE SEQUENCE [LARGE SCALE GENOMIC DNA]</scope>
    <source>
        <strain evidence="2">ARK-04</strain>
    </source>
</reference>
<dbReference type="Pfam" id="PF01966">
    <property type="entry name" value="HD"/>
    <property type="match status" value="1"/>
</dbReference>
<dbReference type="SMART" id="SM00471">
    <property type="entry name" value="HDc"/>
    <property type="match status" value="1"/>
</dbReference>
<dbReference type="InterPro" id="IPR006674">
    <property type="entry name" value="HD_domain"/>
</dbReference>
<accession>A0A2N7Q8U0</accession>
<feature type="domain" description="HD/PDEase" evidence="1">
    <location>
        <begin position="31"/>
        <end position="151"/>
    </location>
</feature>
<gene>
    <name evidence="2" type="ORF">C0169_06245</name>
</gene>
<proteinExistence type="predicted"/>
<dbReference type="InterPro" id="IPR003607">
    <property type="entry name" value="HD/PDEase_dom"/>
</dbReference>
<sequence length="309" mass="35612">NYPSVGIKIKQDELPDETDAKGYSLYKNLLSQITLKEHTAHVVRFSIDLAKTNFQSPETHIPKILTVALYHDLGKIPDFKLVFNNQVHPFVSGDILSQVAKKNENPPFWIDEAIQIVKEHHLPGEQNIYKKILREADKKARTLEISTKLSGFAIKNLEDWFSPEEFLRKLAPLVNDDRFGNKWYAFSFKNVVFLRLDRLLDLLDQIRQEKQIISPELLSEEDRDKVIIKIVQILVDKDLLVLPSQKHPQTKIIKKLPKFTVILRDGKSFSLYLLPIKITAFTKEEIESMEKKKAISTLSSSIAEVKLSN</sequence>